<dbReference type="RefSeq" id="WP_068133381.1">
    <property type="nucleotide sequence ID" value="NZ_AP014924.1"/>
</dbReference>
<evidence type="ECO:0000313" key="1">
    <source>
        <dbReference type="EMBL" id="BAS26163.1"/>
    </source>
</evidence>
<reference evidence="2" key="1">
    <citation type="submission" date="2015-07" db="EMBL/GenBank/DDBJ databases">
        <title>Complete genome sequence and phylogenetic analysis of Limnochorda pilosa.</title>
        <authorList>
            <person name="Watanabe M."/>
            <person name="Kojima H."/>
            <person name="Fukui M."/>
        </authorList>
    </citation>
    <scope>NUCLEOTIDE SEQUENCE [LARGE SCALE GENOMIC DNA]</scope>
    <source>
        <strain evidence="2">HC45</strain>
    </source>
</reference>
<dbReference type="EMBL" id="AP014924">
    <property type="protein sequence ID" value="BAS26163.1"/>
    <property type="molecule type" value="Genomic_DNA"/>
</dbReference>
<name>A0A0K2SGD8_LIMPI</name>
<gene>
    <name evidence="1" type="ORF">LIP_0306</name>
</gene>
<dbReference type="InterPro" id="IPR034660">
    <property type="entry name" value="DinB/YfiT-like"/>
</dbReference>
<dbReference type="KEGG" id="lpil:LIP_0306"/>
<dbReference type="AlphaFoldDB" id="A0A0K2SGD8"/>
<evidence type="ECO:0000313" key="2">
    <source>
        <dbReference type="Proteomes" id="UP000065807"/>
    </source>
</evidence>
<protein>
    <submittedName>
        <fullName evidence="1">Uncharacterized protein</fullName>
    </submittedName>
</protein>
<accession>A0A0K2SGD8</accession>
<keyword evidence="2" id="KW-1185">Reference proteome</keyword>
<dbReference type="Gene3D" id="1.20.120.450">
    <property type="entry name" value="dinb family like domain"/>
    <property type="match status" value="1"/>
</dbReference>
<sequence>MGHLPADGLIPVVEELFRWDRTVRVGIYPKLEALPDGAWDQPTGVGRGSLHTILVHVVRAQRN</sequence>
<organism evidence="1 2">
    <name type="scientific">Limnochorda pilosa</name>
    <dbReference type="NCBI Taxonomy" id="1555112"/>
    <lineage>
        <taxon>Bacteria</taxon>
        <taxon>Bacillati</taxon>
        <taxon>Bacillota</taxon>
        <taxon>Limnochordia</taxon>
        <taxon>Limnochordales</taxon>
        <taxon>Limnochordaceae</taxon>
        <taxon>Limnochorda</taxon>
    </lineage>
</organism>
<dbReference type="Proteomes" id="UP000065807">
    <property type="component" value="Chromosome"/>
</dbReference>
<proteinExistence type="predicted"/>
<reference evidence="2" key="2">
    <citation type="journal article" date="2016" name="Int. J. Syst. Evol. Microbiol.">
        <title>Complete genome sequence and cell structure of Limnochorda pilosa, a Gram-negative spore-former within the phylum Firmicutes.</title>
        <authorList>
            <person name="Watanabe M."/>
            <person name="Kojima H."/>
            <person name="Fukui M."/>
        </authorList>
    </citation>
    <scope>NUCLEOTIDE SEQUENCE [LARGE SCALE GENOMIC DNA]</scope>
    <source>
        <strain evidence="2">HC45</strain>
    </source>
</reference>
<dbReference type="SUPFAM" id="SSF109854">
    <property type="entry name" value="DinB/YfiT-like putative metalloenzymes"/>
    <property type="match status" value="1"/>
</dbReference>